<reference evidence="3 4" key="1">
    <citation type="journal article" date="2016" name="Proc. Natl. Acad. Sci. U.S.A.">
        <title>Lipid metabolic changes in an early divergent fungus govern the establishment of a mutualistic symbiosis with endobacteria.</title>
        <authorList>
            <person name="Lastovetsky O.A."/>
            <person name="Gaspar M.L."/>
            <person name="Mondo S.J."/>
            <person name="LaButti K.M."/>
            <person name="Sandor L."/>
            <person name="Grigoriev I.V."/>
            <person name="Henry S.A."/>
            <person name="Pawlowska T.E."/>
        </authorList>
    </citation>
    <scope>NUCLEOTIDE SEQUENCE [LARGE SCALE GENOMIC DNA]</scope>
    <source>
        <strain evidence="3 4">ATCC 11559</strain>
    </source>
</reference>
<sequence>MLSASTISSTSSSAFSTTGSFGILTPSSQHSIDSQKQTAFLNEIAETEQRYMEILNMIDSQVAPTWMKQMTSAAPDFSELLKHIHDVIKANKRFYMKLTRMIQNPQAMNECSEVLIQWVNDLEVPYANYCRSYIPNLNERTDIFANSFVSKLLHDLSANASYEITLESLFNAPIQQLKYYKSLYSRLLDGIDHGTHDHKLLTNANKRIDTILLMSQKTNRHVDLNAKGSFSFLQVDIDSELQSIESQVDCSRVVDLFKGTAVNYKLCISNPGSQLVMRDSFIMLSSEQHGSTTRVHLILTTEVLVICLEQAKQSYSLMYPPIPIGDVVVKAEALEREIVGEYIIQLSVTGHKHLIIRADSKEIRNTWVGVDENSPKAKLLSSRPLNVVAQKKMLSSSMAHNKRMNKKQNSSVRNTDIFTYYSENGGVSPLDSSDEEEDDPKTAGNSRDTIMDLYDNHLTKQSEPSLGDSLANVTPQSVKILPQVPNVAQAKQATTMHPPNKDTTNVKSASPIKANASHPVKDAGHVQMTYIEASTAKMGTLTISNTSDKSPSLSSSSSKPAGTRMNAAEKPSSPRAIEVQRAVVPEIMQAVTQNTDEYLAMKDKMAQNTSAPAAARAALQQTVPRTSSMRNHADKPLPQHPLPLPGQNHPPSNYNHNGQVYSNQSPRSAPSHAHPTPVQPRPSVPQNGNRPMYSSPMNTQKQQPNFRPQQNNSRPMNAPPSPNHQNFRPHNGAPSPYQQPARPYNGAPPHQQPVRPQYSNAPNLGAPSPTLSNNMPRMPQGPSSSPRLQQPPESAYITSNSIKQVLYSNNQCDVFHWNNQSWYAADGQCLLQVRLTHNNRTCMAVELQNTGQLYLNAWILPTTVIKQPSPTDISISVYMGTKKETYLVHFPQPQDATALVNILYKAHQESSQPLLPSPEPMVDHDDEIEPVDNVNCPQTLKPVMQCKAKLFVQNETNNWSTLGSVTMRISQQSPSMRMMIQIENDKTKLVSAIVRSGNVEKISSKRISFLLSDEAQKTSIVYMIHLREEQTGNKIYEYLRIKNAENGW</sequence>
<feature type="region of interest" description="Disordered" evidence="1">
    <location>
        <begin position="610"/>
        <end position="793"/>
    </location>
</feature>
<dbReference type="InterPro" id="IPR011993">
    <property type="entry name" value="PH-like_dom_sf"/>
</dbReference>
<dbReference type="PROSITE" id="PS50010">
    <property type="entry name" value="DH_2"/>
    <property type="match status" value="1"/>
</dbReference>
<evidence type="ECO:0000313" key="3">
    <source>
        <dbReference type="EMBL" id="ORE14783.1"/>
    </source>
</evidence>
<dbReference type="Gene3D" id="1.20.900.10">
    <property type="entry name" value="Dbl homology (DH) domain"/>
    <property type="match status" value="1"/>
</dbReference>
<dbReference type="OMA" id="DMWLLYP"/>
<accession>A0A1X0RRS9</accession>
<dbReference type="CDD" id="cd00821">
    <property type="entry name" value="PH"/>
    <property type="match status" value="1"/>
</dbReference>
<proteinExistence type="predicted"/>
<name>A0A1X0RRS9_RHIZD</name>
<feature type="compositionally biased region" description="Polar residues" evidence="1">
    <location>
        <begin position="652"/>
        <end position="668"/>
    </location>
</feature>
<organism evidence="3 4">
    <name type="scientific">Rhizopus microsporus</name>
    <dbReference type="NCBI Taxonomy" id="58291"/>
    <lineage>
        <taxon>Eukaryota</taxon>
        <taxon>Fungi</taxon>
        <taxon>Fungi incertae sedis</taxon>
        <taxon>Mucoromycota</taxon>
        <taxon>Mucoromycotina</taxon>
        <taxon>Mucoromycetes</taxon>
        <taxon>Mucorales</taxon>
        <taxon>Mucorineae</taxon>
        <taxon>Rhizopodaceae</taxon>
        <taxon>Rhizopus</taxon>
    </lineage>
</organism>
<dbReference type="Proteomes" id="UP000242381">
    <property type="component" value="Unassembled WGS sequence"/>
</dbReference>
<feature type="region of interest" description="Disordered" evidence="1">
    <location>
        <begin position="542"/>
        <end position="576"/>
    </location>
</feature>
<evidence type="ECO:0000259" key="2">
    <source>
        <dbReference type="PROSITE" id="PS50010"/>
    </source>
</evidence>
<dbReference type="SUPFAM" id="SSF50729">
    <property type="entry name" value="PH domain-like"/>
    <property type="match status" value="2"/>
</dbReference>
<dbReference type="Pfam" id="PF00621">
    <property type="entry name" value="RhoGEF"/>
    <property type="match status" value="1"/>
</dbReference>
<evidence type="ECO:0000313" key="4">
    <source>
        <dbReference type="Proteomes" id="UP000242381"/>
    </source>
</evidence>
<feature type="compositionally biased region" description="Polar residues" evidence="1">
    <location>
        <begin position="695"/>
        <end position="715"/>
    </location>
</feature>
<feature type="compositionally biased region" description="Polar residues" evidence="1">
    <location>
        <begin position="769"/>
        <end position="793"/>
    </location>
</feature>
<feature type="compositionally biased region" description="Low complexity" evidence="1">
    <location>
        <begin position="610"/>
        <end position="621"/>
    </location>
</feature>
<dbReference type="SUPFAM" id="SSF48065">
    <property type="entry name" value="DBL homology domain (DH-domain)"/>
    <property type="match status" value="1"/>
</dbReference>
<feature type="domain" description="DH" evidence="2">
    <location>
        <begin position="36"/>
        <end position="218"/>
    </location>
</feature>
<dbReference type="VEuPathDB" id="FungiDB:BCV72DRAFT_210266"/>
<gene>
    <name evidence="3" type="ORF">BCV71DRAFT_245601</name>
</gene>
<dbReference type="AlphaFoldDB" id="A0A1X0RRS9"/>
<dbReference type="EMBL" id="KV921453">
    <property type="protein sequence ID" value="ORE14783.1"/>
    <property type="molecule type" value="Genomic_DNA"/>
</dbReference>
<feature type="compositionally biased region" description="Low complexity" evidence="1">
    <location>
        <begin position="544"/>
        <end position="558"/>
    </location>
</feature>
<feature type="region of interest" description="Disordered" evidence="1">
    <location>
        <begin position="423"/>
        <end position="448"/>
    </location>
</feature>
<dbReference type="GO" id="GO:0005085">
    <property type="term" value="F:guanyl-nucleotide exchange factor activity"/>
    <property type="evidence" value="ECO:0007669"/>
    <property type="project" value="InterPro"/>
</dbReference>
<dbReference type="InterPro" id="IPR000219">
    <property type="entry name" value="DH_dom"/>
</dbReference>
<evidence type="ECO:0000256" key="1">
    <source>
        <dbReference type="SAM" id="MobiDB-lite"/>
    </source>
</evidence>
<dbReference type="InterPro" id="IPR035899">
    <property type="entry name" value="DBL_dom_sf"/>
</dbReference>
<dbReference type="Gene3D" id="2.30.29.30">
    <property type="entry name" value="Pleckstrin-homology domain (PH domain)/Phosphotyrosine-binding domain (PTB)"/>
    <property type="match status" value="1"/>
</dbReference>
<protein>
    <recommendedName>
        <fullName evidence="2">DH domain-containing protein</fullName>
    </recommendedName>
</protein>